<dbReference type="PANTHER" id="PTHR48228:SF4">
    <property type="entry name" value="BLR3030 PROTEIN"/>
    <property type="match status" value="1"/>
</dbReference>
<organism evidence="1 2">
    <name type="scientific">Microbacterium barkeri</name>
    <dbReference type="NCBI Taxonomy" id="33917"/>
    <lineage>
        <taxon>Bacteria</taxon>
        <taxon>Bacillati</taxon>
        <taxon>Actinomycetota</taxon>
        <taxon>Actinomycetes</taxon>
        <taxon>Micrococcales</taxon>
        <taxon>Microbacteriaceae</taxon>
        <taxon>Microbacterium</taxon>
    </lineage>
</organism>
<evidence type="ECO:0000313" key="2">
    <source>
        <dbReference type="Proteomes" id="UP001142462"/>
    </source>
</evidence>
<proteinExistence type="predicted"/>
<dbReference type="RefSeq" id="WP_271171668.1">
    <property type="nucleotide sequence ID" value="NZ_BSEJ01000001.1"/>
</dbReference>
<dbReference type="InterPro" id="IPR003673">
    <property type="entry name" value="CoA-Trfase_fam_III"/>
</dbReference>
<dbReference type="SUPFAM" id="SSF89796">
    <property type="entry name" value="CoA-transferase family III (CaiB/BaiF)"/>
    <property type="match status" value="2"/>
</dbReference>
<keyword evidence="2" id="KW-1185">Reference proteome</keyword>
<evidence type="ECO:0000313" key="1">
    <source>
        <dbReference type="EMBL" id="GLJ59930.1"/>
    </source>
</evidence>
<dbReference type="InterPro" id="IPR050509">
    <property type="entry name" value="CoA-transferase_III"/>
</dbReference>
<dbReference type="Gene3D" id="3.40.50.10540">
    <property type="entry name" value="Crotonobetainyl-coa:carnitine coa-transferase, domain 1"/>
    <property type="match status" value="1"/>
</dbReference>
<dbReference type="PANTHER" id="PTHR48228">
    <property type="entry name" value="SUCCINYL-COA--D-CITRAMALATE COA-TRANSFERASE"/>
    <property type="match status" value="1"/>
</dbReference>
<name>A0A9W6H0D4_9MICO</name>
<dbReference type="Pfam" id="PF02515">
    <property type="entry name" value="CoA_transf_3"/>
    <property type="match status" value="1"/>
</dbReference>
<dbReference type="Proteomes" id="UP001142462">
    <property type="component" value="Unassembled WGS sequence"/>
</dbReference>
<dbReference type="AlphaFoldDB" id="A0A9W6H0D4"/>
<gene>
    <name evidence="1" type="ORF">GCM10017576_00590</name>
</gene>
<sequence length="416" mass="43439">MSIGIRRWWQGPLDVEGLAITAVSAAADGARAVARARGLSVSVDTSSELIRSAFETVEHARVDGRSVSPWADLSGFVACADGFARLHGNYPHHADAIRRALGVETRRELDARAAGMPAQELEDTVVAAGGIAARVRTADEWKDHPHGRVTHDAAWTEVVPDGESRIAPSDIAPLAGVRVVDLTRVLAGPTCTQLLACLGADVLRVDPPDRPEILEQHLLTGMGKRSIELDLASRAADARALVADADVVVLGYRPGSLDRFGLTPTSLAADHPGLIVATLSAWGEDGPWGARAGFDSIVQAATGIADRCADADGRPGALPVQALDFATGYVLAARVLELLASGRGGLVRASLLGAARALLASAPPPEADDEVSMGTTMVNVSSPHGTLFLPPPPVLLDRRSIERDVGGYGAAAPAWR</sequence>
<comment type="caution">
    <text evidence="1">The sequence shown here is derived from an EMBL/GenBank/DDBJ whole genome shotgun (WGS) entry which is preliminary data.</text>
</comment>
<protein>
    <submittedName>
        <fullName evidence="1">L-carnitine dehydratase</fullName>
    </submittedName>
</protein>
<reference evidence="1" key="2">
    <citation type="submission" date="2023-01" db="EMBL/GenBank/DDBJ databases">
        <authorList>
            <person name="Sun Q."/>
            <person name="Evtushenko L."/>
        </authorList>
    </citation>
    <scope>NUCLEOTIDE SEQUENCE</scope>
    <source>
        <strain evidence="1">VKM Ac-1020</strain>
    </source>
</reference>
<dbReference type="InterPro" id="IPR023606">
    <property type="entry name" value="CoA-Trfase_III_dom_1_sf"/>
</dbReference>
<reference evidence="1" key="1">
    <citation type="journal article" date="2014" name="Int. J. Syst. Evol. Microbiol.">
        <title>Complete genome sequence of Corynebacterium casei LMG S-19264T (=DSM 44701T), isolated from a smear-ripened cheese.</title>
        <authorList>
            <consortium name="US DOE Joint Genome Institute (JGI-PGF)"/>
            <person name="Walter F."/>
            <person name="Albersmeier A."/>
            <person name="Kalinowski J."/>
            <person name="Ruckert C."/>
        </authorList>
    </citation>
    <scope>NUCLEOTIDE SEQUENCE</scope>
    <source>
        <strain evidence="1">VKM Ac-1020</strain>
    </source>
</reference>
<dbReference type="EMBL" id="BSEJ01000001">
    <property type="protein sequence ID" value="GLJ59930.1"/>
    <property type="molecule type" value="Genomic_DNA"/>
</dbReference>
<accession>A0A9W6H0D4</accession>
<dbReference type="GO" id="GO:0003824">
    <property type="term" value="F:catalytic activity"/>
    <property type="evidence" value="ECO:0007669"/>
    <property type="project" value="InterPro"/>
</dbReference>